<dbReference type="PANTHER" id="PTHR15749">
    <property type="entry name" value="FANCONI-ASSOCIATED NUCLEASE 1"/>
    <property type="match status" value="1"/>
</dbReference>
<evidence type="ECO:0000256" key="1">
    <source>
        <dbReference type="ARBA" id="ARBA00022722"/>
    </source>
</evidence>
<dbReference type="InterPro" id="IPR014883">
    <property type="entry name" value="VRR_NUC"/>
</dbReference>
<accession>T0QBM3</accession>
<dbReference type="STRING" id="1156394.T0QBM3"/>
<evidence type="ECO:0000313" key="8">
    <source>
        <dbReference type="EMBL" id="EQC32091.1"/>
    </source>
</evidence>
<dbReference type="RefSeq" id="XP_008614493.1">
    <property type="nucleotide sequence ID" value="XM_008616271.1"/>
</dbReference>
<dbReference type="EC" id="3.1.4.1" evidence="5"/>
<comment type="subcellular location">
    <subcellularLocation>
        <location evidence="5">Nucleus</location>
    </subcellularLocation>
</comment>
<dbReference type="SMART" id="SM00990">
    <property type="entry name" value="VRR_NUC"/>
    <property type="match status" value="1"/>
</dbReference>
<dbReference type="eggNOG" id="KOG2143">
    <property type="taxonomic scope" value="Eukaryota"/>
</dbReference>
<dbReference type="GO" id="GO:0008409">
    <property type="term" value="F:5'-3' exonuclease activity"/>
    <property type="evidence" value="ECO:0007669"/>
    <property type="project" value="TreeGrafter"/>
</dbReference>
<protein>
    <recommendedName>
        <fullName evidence="5">Fanconi-associated nuclease</fullName>
        <ecNumber evidence="5">3.1.4.1</ecNumber>
    </recommendedName>
</protein>
<dbReference type="GO" id="GO:0046872">
    <property type="term" value="F:metal ion binding"/>
    <property type="evidence" value="ECO:0007669"/>
    <property type="project" value="UniProtKB-KW"/>
</dbReference>
<dbReference type="GeneID" id="19951014"/>
<feature type="domain" description="VRR-NUC" evidence="7">
    <location>
        <begin position="463"/>
        <end position="610"/>
    </location>
</feature>
<dbReference type="EMBL" id="JH767165">
    <property type="protein sequence ID" value="EQC32091.1"/>
    <property type="molecule type" value="Genomic_DNA"/>
</dbReference>
<organism evidence="8 9">
    <name type="scientific">Saprolegnia diclina (strain VS20)</name>
    <dbReference type="NCBI Taxonomy" id="1156394"/>
    <lineage>
        <taxon>Eukaryota</taxon>
        <taxon>Sar</taxon>
        <taxon>Stramenopiles</taxon>
        <taxon>Oomycota</taxon>
        <taxon>Saprolegniomycetes</taxon>
        <taxon>Saprolegniales</taxon>
        <taxon>Saprolegniaceae</taxon>
        <taxon>Saprolegnia</taxon>
    </lineage>
</organism>
<reference evidence="8 9" key="1">
    <citation type="submission" date="2012-04" db="EMBL/GenBank/DDBJ databases">
        <title>The Genome Sequence of Saprolegnia declina VS20.</title>
        <authorList>
            <consortium name="The Broad Institute Genome Sequencing Platform"/>
            <person name="Russ C."/>
            <person name="Nusbaum C."/>
            <person name="Tyler B."/>
            <person name="van West P."/>
            <person name="Dieguez-Uribeondo J."/>
            <person name="de Bruijn I."/>
            <person name="Tripathy S."/>
            <person name="Jiang R."/>
            <person name="Young S.K."/>
            <person name="Zeng Q."/>
            <person name="Gargeya S."/>
            <person name="Fitzgerald M."/>
            <person name="Haas B."/>
            <person name="Abouelleil A."/>
            <person name="Alvarado L."/>
            <person name="Arachchi H.M."/>
            <person name="Berlin A."/>
            <person name="Chapman S.B."/>
            <person name="Goldberg J."/>
            <person name="Griggs A."/>
            <person name="Gujja S."/>
            <person name="Hansen M."/>
            <person name="Howarth C."/>
            <person name="Imamovic A."/>
            <person name="Larimer J."/>
            <person name="McCowen C."/>
            <person name="Montmayeur A."/>
            <person name="Murphy C."/>
            <person name="Neiman D."/>
            <person name="Pearson M."/>
            <person name="Priest M."/>
            <person name="Roberts A."/>
            <person name="Saif S."/>
            <person name="Shea T."/>
            <person name="Sisk P."/>
            <person name="Sykes S."/>
            <person name="Wortman J."/>
            <person name="Nusbaum C."/>
            <person name="Birren B."/>
        </authorList>
    </citation>
    <scope>NUCLEOTIDE SEQUENCE [LARGE SCALE GENOMIC DNA]</scope>
    <source>
        <strain evidence="8 9">VS20</strain>
    </source>
</reference>
<keyword evidence="5" id="KW-0234">DNA repair</keyword>
<feature type="region of interest" description="Disordered" evidence="6">
    <location>
        <begin position="612"/>
        <end position="654"/>
    </location>
</feature>
<dbReference type="InterPro" id="IPR049126">
    <property type="entry name" value="FAN1-like_TPR"/>
</dbReference>
<keyword evidence="1 5" id="KW-0540">Nuclease</keyword>
<dbReference type="CDD" id="cd22326">
    <property type="entry name" value="FAN1-like"/>
    <property type="match status" value="1"/>
</dbReference>
<dbReference type="InParanoid" id="T0QBM3"/>
<keyword evidence="5" id="KW-0227">DNA damage</keyword>
<sequence>MLERLRTHVSTQRRLDGSFLPLAAKVQRVLYDTATCEQKSKDDLFLLQIAPESRNAFRRMHHLAYLTASFTMPTRAPPKTPTWDDWRTLFFTNEPVVWPGLLQTFNRLMAPAYACTPSAGMFPSLHALVLYECSRRLRQAMYSIGECIPVQSNVLTREPSLSIEWLDHSPPSLLVFQAQPPRDDVTWKLACHRSVDTFLRTFADLDVLVLEVRHALRAYPAQENDVARPPFFAHFDGGYQLVKALDSAISIYEKLGQHDKAVVLLQEALAARRIGYKRGSWYVRLAVNLHMHLKQPNEALTICDQGLADADVRDCDRLVLRRKLLRLRKPSPDGVLDQNDDEDGCKKNELGSYVSEAIEGRPLNRATGEKSRFIGYDDAGVSVEELVLQHYNQNGWYGSHREGAEMRMLFGLLLWDVIFMPQPHVFQTPYQDRPLDLDIRYAAHFCAARADAIDATLSALAAMTTSDLTTHIGQQYDIYEGQNGYGMSWSSSRGYLQLLAAGLGGSSLSRLLRLWVTACDSSGMPDLILVRVPTEGGYADLQRYIDRREATETTTTEEVDEGLPLALLEASQVQLVEVKGPRDALSDTQLVWLDRFRQADIVAKVCFVHEPNEKKTKSQAKKPATRPPATKRPRKPSSTAANKRPPSAPILGVTAKRIPEVIEISDDDE</sequence>
<feature type="compositionally biased region" description="Basic residues" evidence="6">
    <location>
        <begin position="617"/>
        <end position="635"/>
    </location>
</feature>
<dbReference type="OMA" id="IWLESYP"/>
<evidence type="ECO:0000259" key="7">
    <source>
        <dbReference type="SMART" id="SM00990"/>
    </source>
</evidence>
<evidence type="ECO:0000313" key="9">
    <source>
        <dbReference type="Proteomes" id="UP000030762"/>
    </source>
</evidence>
<keyword evidence="2 5" id="KW-0479">Metal-binding</keyword>
<dbReference type="Pfam" id="PF21170">
    <property type="entry name" value="FAN1_TPR"/>
    <property type="match status" value="1"/>
</dbReference>
<comment type="cofactor">
    <cofactor evidence="5">
        <name>Mg(2+)</name>
        <dbReference type="ChEBI" id="CHEBI:18420"/>
    </cofactor>
    <cofactor evidence="5">
        <name>Mn(2+)</name>
        <dbReference type="ChEBI" id="CHEBI:29035"/>
    </cofactor>
</comment>
<evidence type="ECO:0000256" key="3">
    <source>
        <dbReference type="ARBA" id="ARBA00022801"/>
    </source>
</evidence>
<comment type="catalytic activity">
    <reaction evidence="5">
        <text>Hydrolytically removes 5'-nucleotides successively from the 3'-hydroxy termini of 3'-hydroxy-terminated oligonucleotides.</text>
        <dbReference type="EC" id="3.1.4.1"/>
    </reaction>
</comment>
<dbReference type="GO" id="GO:0036297">
    <property type="term" value="P:interstrand cross-link repair"/>
    <property type="evidence" value="ECO:0007669"/>
    <property type="project" value="InterPro"/>
</dbReference>
<dbReference type="Pfam" id="PF08774">
    <property type="entry name" value="VRR_NUC"/>
    <property type="match status" value="1"/>
</dbReference>
<keyword evidence="5" id="KW-0539">Nucleus</keyword>
<proteinExistence type="inferred from homology"/>
<gene>
    <name evidence="8" type="ORF">SDRG_10287</name>
</gene>
<dbReference type="GO" id="GO:0017108">
    <property type="term" value="F:5'-flap endonuclease activity"/>
    <property type="evidence" value="ECO:0007669"/>
    <property type="project" value="TreeGrafter"/>
</dbReference>
<dbReference type="PANTHER" id="PTHR15749:SF4">
    <property type="entry name" value="FANCONI-ASSOCIATED NUCLEASE 1"/>
    <property type="match status" value="1"/>
</dbReference>
<comment type="function">
    <text evidence="5">Nuclease required for the repair of DNA interstrand cross-links (ICL). Acts as a 5'-3' exonuclease that anchors at a cut end of DNA and cleaves DNA successively at every third nucleotide, allowing to excise an ICL from one strand through flanking incisions.</text>
</comment>
<dbReference type="Proteomes" id="UP000030762">
    <property type="component" value="Unassembled WGS sequence"/>
</dbReference>
<dbReference type="InterPro" id="IPR033315">
    <property type="entry name" value="Fan1-like"/>
</dbReference>
<evidence type="ECO:0000256" key="4">
    <source>
        <dbReference type="ARBA" id="ARBA00022842"/>
    </source>
</evidence>
<dbReference type="GO" id="GO:0004528">
    <property type="term" value="F:phosphodiesterase I activity"/>
    <property type="evidence" value="ECO:0007669"/>
    <property type="project" value="UniProtKB-EC"/>
</dbReference>
<evidence type="ECO:0000256" key="5">
    <source>
        <dbReference type="RuleBase" id="RU365033"/>
    </source>
</evidence>
<dbReference type="OrthoDB" id="76364at2759"/>
<evidence type="ECO:0000256" key="2">
    <source>
        <dbReference type="ARBA" id="ARBA00022723"/>
    </source>
</evidence>
<keyword evidence="4 5" id="KW-0460">Magnesium</keyword>
<comment type="similarity">
    <text evidence="5">Belongs to the FAN1 family.</text>
</comment>
<dbReference type="GO" id="GO:0005634">
    <property type="term" value="C:nucleus"/>
    <property type="evidence" value="ECO:0007669"/>
    <property type="project" value="UniProtKB-SubCell"/>
</dbReference>
<dbReference type="GO" id="GO:0070336">
    <property type="term" value="F:flap-structured DNA binding"/>
    <property type="evidence" value="ECO:0007669"/>
    <property type="project" value="TreeGrafter"/>
</dbReference>
<name>T0QBM3_SAPDV</name>
<dbReference type="VEuPathDB" id="FungiDB:SDRG_10287"/>
<keyword evidence="3 5" id="KW-0378">Hydrolase</keyword>
<evidence type="ECO:0000256" key="6">
    <source>
        <dbReference type="SAM" id="MobiDB-lite"/>
    </source>
</evidence>
<dbReference type="InterPro" id="IPR049132">
    <property type="entry name" value="FAN1-like_euk"/>
</dbReference>
<keyword evidence="9" id="KW-1185">Reference proteome</keyword>
<dbReference type="AlphaFoldDB" id="T0QBM3"/>
<keyword evidence="5" id="KW-0464">Manganese</keyword>